<reference evidence="2" key="1">
    <citation type="submission" date="2017-08" db="EMBL/GenBank/DDBJ databases">
        <authorList>
            <person name="Varghese N."/>
            <person name="Submissions S."/>
        </authorList>
    </citation>
    <scope>NUCLEOTIDE SEQUENCE [LARGE SCALE GENOMIC DNA]</scope>
    <source>
        <strain evidence="2">USBA17B2</strain>
    </source>
</reference>
<keyword evidence="2" id="KW-1185">Reference proteome</keyword>
<dbReference type="RefSeq" id="WP_097187932.1">
    <property type="nucleotide sequence ID" value="NZ_OBQK01000005.1"/>
</dbReference>
<evidence type="ECO:0000313" key="1">
    <source>
        <dbReference type="EMBL" id="SOC55285.1"/>
    </source>
</evidence>
<evidence type="ECO:0000313" key="2">
    <source>
        <dbReference type="Proteomes" id="UP000219688"/>
    </source>
</evidence>
<accession>A0A285VMH3</accession>
<organism evidence="1 2">
    <name type="scientific">Ornithinimicrobium cerasi</name>
    <dbReference type="NCBI Taxonomy" id="2248773"/>
    <lineage>
        <taxon>Bacteria</taxon>
        <taxon>Bacillati</taxon>
        <taxon>Actinomycetota</taxon>
        <taxon>Actinomycetes</taxon>
        <taxon>Micrococcales</taxon>
        <taxon>Ornithinimicrobiaceae</taxon>
        <taxon>Ornithinimicrobium</taxon>
    </lineage>
</organism>
<dbReference type="EMBL" id="OBQK01000005">
    <property type="protein sequence ID" value="SOC55285.1"/>
    <property type="molecule type" value="Genomic_DNA"/>
</dbReference>
<proteinExistence type="predicted"/>
<dbReference type="Proteomes" id="UP000219688">
    <property type="component" value="Unassembled WGS sequence"/>
</dbReference>
<protein>
    <recommendedName>
        <fullName evidence="3">DNA-binding protein</fullName>
    </recommendedName>
</protein>
<gene>
    <name evidence="1" type="ORF">SAMN05421879_1055</name>
</gene>
<evidence type="ECO:0008006" key="3">
    <source>
        <dbReference type="Google" id="ProtNLM"/>
    </source>
</evidence>
<sequence>MTDVTTNRLADAGDGATRGSQGWELVDVTEILGPWPARIVELGFDVDTDLVLSLVVQSGHAKSVVRNAYGDRFPESGATSIAEAGEALRQFVPHTRVFFHRPRAVELSWDATTAAGVYLATGSGSLASGLAILRRTVQTFRTLTANEMDVVLVMRGICGTRDRNRTTITRAQIADVYEGAPAAKQLDLLLRSLMKKGVIIESDDGWRLVP</sequence>
<name>A0A285VMH3_9MICO</name>
<dbReference type="AlphaFoldDB" id="A0A285VMH3"/>